<feature type="region of interest" description="Disordered" evidence="1">
    <location>
        <begin position="113"/>
        <end position="178"/>
    </location>
</feature>
<reference evidence="2 3" key="1">
    <citation type="submission" date="2020-08" db="EMBL/GenBank/DDBJ databases">
        <title>Genomic Encyclopedia of Type Strains, Phase IV (KMG-IV): sequencing the most valuable type-strain genomes for metagenomic binning, comparative biology and taxonomic classification.</title>
        <authorList>
            <person name="Goeker M."/>
        </authorList>
    </citation>
    <scope>NUCLEOTIDE SEQUENCE [LARGE SCALE GENOMIC DNA]</scope>
    <source>
        <strain evidence="2 3">DSM 22071</strain>
    </source>
</reference>
<protein>
    <submittedName>
        <fullName evidence="2">Vacuolar-type H+-ATPase subunit I/STV1</fullName>
    </submittedName>
</protein>
<proteinExistence type="predicted"/>
<dbReference type="RefSeq" id="WP_183729154.1">
    <property type="nucleotide sequence ID" value="NZ_JACHID010000002.1"/>
</dbReference>
<evidence type="ECO:0000256" key="1">
    <source>
        <dbReference type="SAM" id="MobiDB-lite"/>
    </source>
</evidence>
<organism evidence="2 3">
    <name type="scientific">Desulfurispira natronophila</name>
    <dbReference type="NCBI Taxonomy" id="682562"/>
    <lineage>
        <taxon>Bacteria</taxon>
        <taxon>Pseudomonadati</taxon>
        <taxon>Chrysiogenota</taxon>
        <taxon>Chrysiogenia</taxon>
        <taxon>Chrysiogenales</taxon>
        <taxon>Chrysiogenaceae</taxon>
        <taxon>Desulfurispira</taxon>
    </lineage>
</organism>
<evidence type="ECO:0000313" key="2">
    <source>
        <dbReference type="EMBL" id="MBB5021101.1"/>
    </source>
</evidence>
<comment type="caution">
    <text evidence="2">The sequence shown here is derived from an EMBL/GenBank/DDBJ whole genome shotgun (WGS) entry which is preliminary data.</text>
</comment>
<sequence length="178" mass="20348">MEHKEKESAQIAKERKSLDRVYESVVKGISRSKTEVVKLTKMGKIKLDIINSERKKSRKLEELGSLTYDLLKSGNLQFDEDFLALIEEIEKIDAEIAVHQALLEELNMAAELNEYTPDEEEQQGNILREEPTVSSRPDVSEDNPEEYHAEDVAISHRFTSEAAQPGEDDQKSDEERKS</sequence>
<name>A0A7W7Y2W9_9BACT</name>
<dbReference type="EMBL" id="JACHID010000002">
    <property type="protein sequence ID" value="MBB5021101.1"/>
    <property type="molecule type" value="Genomic_DNA"/>
</dbReference>
<keyword evidence="3" id="KW-1185">Reference proteome</keyword>
<dbReference type="AlphaFoldDB" id="A0A7W7Y2W9"/>
<dbReference type="Proteomes" id="UP000528322">
    <property type="component" value="Unassembled WGS sequence"/>
</dbReference>
<feature type="compositionally biased region" description="Basic and acidic residues" evidence="1">
    <location>
        <begin position="145"/>
        <end position="154"/>
    </location>
</feature>
<evidence type="ECO:0000313" key="3">
    <source>
        <dbReference type="Proteomes" id="UP000528322"/>
    </source>
</evidence>
<gene>
    <name evidence="2" type="ORF">HNR37_000407</name>
</gene>
<accession>A0A7W7Y2W9</accession>